<sequence length="31" mass="3499">MEKLTCVTDGDLTSTCRLIRYLHHGVNGCYV</sequence>
<organism evidence="1">
    <name type="scientific">Anguilla anguilla</name>
    <name type="common">European freshwater eel</name>
    <name type="synonym">Muraena anguilla</name>
    <dbReference type="NCBI Taxonomy" id="7936"/>
    <lineage>
        <taxon>Eukaryota</taxon>
        <taxon>Metazoa</taxon>
        <taxon>Chordata</taxon>
        <taxon>Craniata</taxon>
        <taxon>Vertebrata</taxon>
        <taxon>Euteleostomi</taxon>
        <taxon>Actinopterygii</taxon>
        <taxon>Neopterygii</taxon>
        <taxon>Teleostei</taxon>
        <taxon>Anguilliformes</taxon>
        <taxon>Anguillidae</taxon>
        <taxon>Anguilla</taxon>
    </lineage>
</organism>
<name>A0A0E9S5M4_ANGAN</name>
<reference evidence="1" key="2">
    <citation type="journal article" date="2015" name="Fish Shellfish Immunol.">
        <title>Early steps in the European eel (Anguilla anguilla)-Vibrio vulnificus interaction in the gills: Role of the RtxA13 toxin.</title>
        <authorList>
            <person name="Callol A."/>
            <person name="Pajuelo D."/>
            <person name="Ebbesson L."/>
            <person name="Teles M."/>
            <person name="MacKenzie S."/>
            <person name="Amaro C."/>
        </authorList>
    </citation>
    <scope>NUCLEOTIDE SEQUENCE</scope>
</reference>
<proteinExistence type="predicted"/>
<protein>
    <submittedName>
        <fullName evidence="1">Uncharacterized protein</fullName>
    </submittedName>
</protein>
<accession>A0A0E9S5M4</accession>
<evidence type="ECO:0000313" key="1">
    <source>
        <dbReference type="EMBL" id="JAH36502.1"/>
    </source>
</evidence>
<dbReference type="AlphaFoldDB" id="A0A0E9S5M4"/>
<dbReference type="EMBL" id="GBXM01072075">
    <property type="protein sequence ID" value="JAH36502.1"/>
    <property type="molecule type" value="Transcribed_RNA"/>
</dbReference>
<reference evidence="1" key="1">
    <citation type="submission" date="2014-11" db="EMBL/GenBank/DDBJ databases">
        <authorList>
            <person name="Amaro Gonzalez C."/>
        </authorList>
    </citation>
    <scope>NUCLEOTIDE SEQUENCE</scope>
</reference>